<feature type="region of interest" description="Disordered" evidence="6">
    <location>
        <begin position="589"/>
        <end position="610"/>
    </location>
</feature>
<feature type="domain" description="Homeobox" evidence="7">
    <location>
        <begin position="427"/>
        <end position="487"/>
    </location>
</feature>
<comment type="subcellular location">
    <subcellularLocation>
        <location evidence="4 5">Nucleus</location>
    </subcellularLocation>
</comment>
<feature type="DNA-binding region" description="Homeobox" evidence="4">
    <location>
        <begin position="429"/>
        <end position="488"/>
    </location>
</feature>
<feature type="compositionally biased region" description="Low complexity" evidence="6">
    <location>
        <begin position="178"/>
        <end position="192"/>
    </location>
</feature>
<dbReference type="Proteomes" id="UP000752171">
    <property type="component" value="Unassembled WGS sequence"/>
</dbReference>
<dbReference type="InterPro" id="IPR009057">
    <property type="entry name" value="Homeodomain-like_sf"/>
</dbReference>
<dbReference type="PANTHER" id="PTHR10390">
    <property type="entry name" value="HOMEOBOX PROTEIN SIX"/>
    <property type="match status" value="1"/>
</dbReference>
<accession>A0A8T2LYS6</accession>
<evidence type="ECO:0000313" key="9">
    <source>
        <dbReference type="Proteomes" id="UP000752171"/>
    </source>
</evidence>
<dbReference type="PANTHER" id="PTHR10390:SF44">
    <property type="entry name" value="SIX HOMEOBOX 4"/>
    <property type="match status" value="1"/>
</dbReference>
<dbReference type="Pfam" id="PF16878">
    <property type="entry name" value="SIX1_SD"/>
    <property type="match status" value="1"/>
</dbReference>
<evidence type="ECO:0000256" key="4">
    <source>
        <dbReference type="PROSITE-ProRule" id="PRU00108"/>
    </source>
</evidence>
<feature type="compositionally biased region" description="Basic and acidic residues" evidence="6">
    <location>
        <begin position="486"/>
        <end position="496"/>
    </location>
</feature>
<feature type="compositionally biased region" description="Low complexity" evidence="6">
    <location>
        <begin position="66"/>
        <end position="88"/>
    </location>
</feature>
<dbReference type="InterPro" id="IPR017970">
    <property type="entry name" value="Homeobox_CS"/>
</dbReference>
<feature type="compositionally biased region" description="Basic and acidic residues" evidence="6">
    <location>
        <begin position="207"/>
        <end position="227"/>
    </location>
</feature>
<dbReference type="PROSITE" id="PS50071">
    <property type="entry name" value="HOMEOBOX_2"/>
    <property type="match status" value="1"/>
</dbReference>
<dbReference type="GO" id="GO:0005667">
    <property type="term" value="C:transcription regulator complex"/>
    <property type="evidence" value="ECO:0007669"/>
    <property type="project" value="TreeGrafter"/>
</dbReference>
<dbReference type="Gene3D" id="1.10.10.60">
    <property type="entry name" value="Homeodomain-like"/>
    <property type="match status" value="1"/>
</dbReference>
<reference evidence="8 9" key="1">
    <citation type="submission" date="2021-07" db="EMBL/GenBank/DDBJ databases">
        <authorList>
            <person name="Imarazene B."/>
            <person name="Zahm M."/>
            <person name="Klopp C."/>
            <person name="Cabau C."/>
            <person name="Beille S."/>
            <person name="Jouanno E."/>
            <person name="Castinel A."/>
            <person name="Lluch J."/>
            <person name="Gil L."/>
            <person name="Kuchtly C."/>
            <person name="Lopez Roques C."/>
            <person name="Donnadieu C."/>
            <person name="Parrinello H."/>
            <person name="Journot L."/>
            <person name="Du K."/>
            <person name="Schartl M."/>
            <person name="Retaux S."/>
            <person name="Guiguen Y."/>
        </authorList>
    </citation>
    <scope>NUCLEOTIDE SEQUENCE [LARGE SCALE GENOMIC DNA]</scope>
    <source>
        <strain evidence="8">Pach_M1</strain>
        <tissue evidence="8">Testis</tissue>
    </source>
</reference>
<dbReference type="Pfam" id="PF00046">
    <property type="entry name" value="Homeodomain"/>
    <property type="match status" value="1"/>
</dbReference>
<dbReference type="SMART" id="SM00389">
    <property type="entry name" value="HOX"/>
    <property type="match status" value="1"/>
</dbReference>
<evidence type="ECO:0000259" key="7">
    <source>
        <dbReference type="PROSITE" id="PS50071"/>
    </source>
</evidence>
<comment type="caution">
    <text evidence="8">The sequence shown here is derived from an EMBL/GenBank/DDBJ whole genome shotgun (WGS) entry which is preliminary data.</text>
</comment>
<dbReference type="InterPro" id="IPR001356">
    <property type="entry name" value="HD"/>
</dbReference>
<evidence type="ECO:0000256" key="2">
    <source>
        <dbReference type="ARBA" id="ARBA00023155"/>
    </source>
</evidence>
<evidence type="ECO:0000313" key="8">
    <source>
        <dbReference type="EMBL" id="KAG9274952.1"/>
    </source>
</evidence>
<evidence type="ECO:0000256" key="6">
    <source>
        <dbReference type="SAM" id="MobiDB-lite"/>
    </source>
</evidence>
<dbReference type="InterPro" id="IPR031701">
    <property type="entry name" value="SIX1_SD"/>
</dbReference>
<dbReference type="SUPFAM" id="SSF46689">
    <property type="entry name" value="Homeodomain-like"/>
    <property type="match status" value="1"/>
</dbReference>
<feature type="compositionally biased region" description="Low complexity" evidence="6">
    <location>
        <begin position="129"/>
        <end position="144"/>
    </location>
</feature>
<dbReference type="GO" id="GO:0000978">
    <property type="term" value="F:RNA polymerase II cis-regulatory region sequence-specific DNA binding"/>
    <property type="evidence" value="ECO:0007669"/>
    <property type="project" value="TreeGrafter"/>
</dbReference>
<keyword evidence="2 4" id="KW-0371">Homeobox</keyword>
<name>A0A8T2LYS6_ASTMX</name>
<feature type="region of interest" description="Disordered" evidence="6">
    <location>
        <begin position="473"/>
        <end position="523"/>
    </location>
</feature>
<feature type="compositionally biased region" description="Low complexity" evidence="6">
    <location>
        <begin position="228"/>
        <end position="256"/>
    </location>
</feature>
<evidence type="ECO:0000256" key="5">
    <source>
        <dbReference type="RuleBase" id="RU000682"/>
    </source>
</evidence>
<feature type="compositionally biased region" description="Basic residues" evidence="6">
    <location>
        <begin position="259"/>
        <end position="268"/>
    </location>
</feature>
<evidence type="ECO:0000256" key="1">
    <source>
        <dbReference type="ARBA" id="ARBA00023125"/>
    </source>
</evidence>
<dbReference type="EMBL" id="JAICCE010000007">
    <property type="protein sequence ID" value="KAG9274952.1"/>
    <property type="molecule type" value="Genomic_DNA"/>
</dbReference>
<keyword evidence="3 4" id="KW-0539">Nucleus</keyword>
<evidence type="ECO:0000256" key="3">
    <source>
        <dbReference type="ARBA" id="ARBA00023242"/>
    </source>
</evidence>
<dbReference type="GO" id="GO:0005634">
    <property type="term" value="C:nucleus"/>
    <property type="evidence" value="ECO:0007669"/>
    <property type="project" value="UniProtKB-SubCell"/>
</dbReference>
<feature type="compositionally biased region" description="Basic and acidic residues" evidence="6">
    <location>
        <begin position="145"/>
        <end position="154"/>
    </location>
</feature>
<feature type="compositionally biased region" description="Basic and acidic residues" evidence="6">
    <location>
        <begin position="164"/>
        <end position="176"/>
    </location>
</feature>
<organism evidence="8 9">
    <name type="scientific">Astyanax mexicanus</name>
    <name type="common">Blind cave fish</name>
    <name type="synonym">Astyanax fasciatus mexicanus</name>
    <dbReference type="NCBI Taxonomy" id="7994"/>
    <lineage>
        <taxon>Eukaryota</taxon>
        <taxon>Metazoa</taxon>
        <taxon>Chordata</taxon>
        <taxon>Craniata</taxon>
        <taxon>Vertebrata</taxon>
        <taxon>Euteleostomi</taxon>
        <taxon>Actinopterygii</taxon>
        <taxon>Neopterygii</taxon>
        <taxon>Teleostei</taxon>
        <taxon>Ostariophysi</taxon>
        <taxon>Characiformes</taxon>
        <taxon>Characoidei</taxon>
        <taxon>Acestrorhamphidae</taxon>
        <taxon>Acestrorhamphinae</taxon>
        <taxon>Astyanax</taxon>
    </lineage>
</organism>
<protein>
    <submittedName>
        <fullName evidence="8">Trichohyalin-like</fullName>
    </submittedName>
</protein>
<feature type="region of interest" description="Disordered" evidence="6">
    <location>
        <begin position="1"/>
        <end position="308"/>
    </location>
</feature>
<sequence>MQRGQKQVQNRHQKRGEQQEGRQWQQQGNLEGQQQRQLWGQQKQGQDGQQQVQQCHPGHQQDQKEQVQVGQVHQQESNGQQGKQCQQGHQHEPVGQPCKQGHQQEQKGHQWQQEHQWNRKGQEHKQRPKGQQEQQQGQQQWQEEQQWKKQDQKGQKQGQVWHQQKQEGERCYHQELEGQQGHPQVQDGQQWQQEHHQEQCKQGYQQEQKEHQCQEEQVGQEHRKEGQQEQQQGQQQWQKGPPWKKQSQKGLKQGQVGHQGRKGHKYKLRQQEQQCPEGQMQEQPGKQLQQGHEWQQEQHKGQQPRAPLPPLLMSSLSPEQAACVCEALLQSGRVTRLVSFVRALPLQPRAPESVLRARALVAFHQACYPELYALLERHSFSPASHRTLQDLWFRARYREAESARGRPLGAVDRFRVRRRFPPPRTIWDGERTLYCFRERSRRALRDAFARNRYPSAREKRELAEGTGLSETQVSNWFKNRRQRERRPREQQSRSESDGNPSSEDDSSKGPEGLSPLSSSTERTINHKVTEVILQPLEGSRTSESPTLLIFRGSVDVCNTNHHSSASTHNQSSGNFFNELDLELQSEACRPRPDIPTDTTKADEDHPSFHISLDEPKLDLSRLDSGLMVQTEAPGSGLTHSPECSSDQSQTVSHSLVPEAEMVEASDETSVFKLLDLNPPSSSSPASITQGAVSTDASLTPLQSRIALYKLNRTEALTPIKQECESTLGYMYTHLSYTHTPLPVQSGCGSAPPQLITQTDIKKLRNQDPILTPGPNSYFLCAVSEERTLGDTMGDTLRDECVQVGVAQEETYPNHNLTDL</sequence>
<gene>
    <name evidence="8" type="primary">SIX4</name>
    <name evidence="8" type="ORF">AMEX_G9416</name>
</gene>
<feature type="compositionally biased region" description="Low complexity" evidence="6">
    <location>
        <begin position="271"/>
        <end position="293"/>
    </location>
</feature>
<dbReference type="AlphaFoldDB" id="A0A8T2LYS6"/>
<dbReference type="CDD" id="cd00086">
    <property type="entry name" value="homeodomain"/>
    <property type="match status" value="1"/>
</dbReference>
<dbReference type="GO" id="GO:0000981">
    <property type="term" value="F:DNA-binding transcription factor activity, RNA polymerase II-specific"/>
    <property type="evidence" value="ECO:0007669"/>
    <property type="project" value="InterPro"/>
</dbReference>
<keyword evidence="1 4" id="KW-0238">DNA-binding</keyword>
<proteinExistence type="predicted"/>
<feature type="compositionally biased region" description="Basic and acidic residues" evidence="6">
    <location>
        <begin position="116"/>
        <end position="125"/>
    </location>
</feature>
<feature type="compositionally biased region" description="Low complexity" evidence="6">
    <location>
        <begin position="21"/>
        <end position="58"/>
    </location>
</feature>
<dbReference type="PROSITE" id="PS00027">
    <property type="entry name" value="HOMEOBOX_1"/>
    <property type="match status" value="1"/>
</dbReference>